<protein>
    <submittedName>
        <fullName evidence="1">Uncharacterized protein</fullName>
    </submittedName>
</protein>
<dbReference type="AlphaFoldDB" id="A0A9W9ZGP1"/>
<evidence type="ECO:0000313" key="1">
    <source>
        <dbReference type="EMBL" id="KAJ7380153.1"/>
    </source>
</evidence>
<dbReference type="Proteomes" id="UP001163046">
    <property type="component" value="Unassembled WGS sequence"/>
</dbReference>
<keyword evidence="2" id="KW-1185">Reference proteome</keyword>
<dbReference type="InterPro" id="IPR052972">
    <property type="entry name" value="Sacsin_chaperone_reg"/>
</dbReference>
<name>A0A9W9ZGP1_9CNID</name>
<dbReference type="EMBL" id="MU826354">
    <property type="protein sequence ID" value="KAJ7380153.1"/>
    <property type="molecule type" value="Genomic_DNA"/>
</dbReference>
<gene>
    <name evidence="1" type="ORF">OS493_010864</name>
</gene>
<organism evidence="1 2">
    <name type="scientific">Desmophyllum pertusum</name>
    <dbReference type="NCBI Taxonomy" id="174260"/>
    <lineage>
        <taxon>Eukaryota</taxon>
        <taxon>Metazoa</taxon>
        <taxon>Cnidaria</taxon>
        <taxon>Anthozoa</taxon>
        <taxon>Hexacorallia</taxon>
        <taxon>Scleractinia</taxon>
        <taxon>Caryophylliina</taxon>
        <taxon>Caryophylliidae</taxon>
        <taxon>Desmophyllum</taxon>
    </lineage>
</organism>
<dbReference type="PANTHER" id="PTHR15600">
    <property type="entry name" value="SACSIN"/>
    <property type="match status" value="1"/>
</dbReference>
<dbReference type="GO" id="GO:0030544">
    <property type="term" value="F:Hsp70 protein binding"/>
    <property type="evidence" value="ECO:0007669"/>
    <property type="project" value="TreeGrafter"/>
</dbReference>
<dbReference type="OrthoDB" id="10004892at2759"/>
<reference evidence="1" key="1">
    <citation type="submission" date="2023-01" db="EMBL/GenBank/DDBJ databases">
        <title>Genome assembly of the deep-sea coral Lophelia pertusa.</title>
        <authorList>
            <person name="Herrera S."/>
            <person name="Cordes E."/>
        </authorList>
    </citation>
    <scope>NUCLEOTIDE SEQUENCE</scope>
    <source>
        <strain evidence="1">USNM1676648</strain>
        <tissue evidence="1">Polyp</tissue>
    </source>
</reference>
<sequence>MLLPPAVRPQMMSCVIEEKFADSKDNTERFVVGAASSLKKQLHSEEFYRGIVRLIRHANQDGSLDENVVTTVRSSLQSIEFLGMSKIITHLVHNGIVIPEGFRTGQEIWKVYVSLVDDVEEAMSTIALTLSEVIAEACRGLLRGTTMYIPEMLRSQPGKICSLLDKRKIRQDDSYDAEKGDVYPAPGSFIPIEEHHLLNPAFEAFTPGEYVGYELDDPSLELLEGDATFIYAVIIEEVTSDNASLLTRSYKINIGDDKEPKIVEATYLYKFHRIQEITSSALALPDPAACRINRRYSTKFQERLKKLGGYRKTEGEILSSDCFYSGIPTRIQETRISVRKCFST</sequence>
<proteinExistence type="predicted"/>
<comment type="caution">
    <text evidence="1">The sequence shown here is derived from an EMBL/GenBank/DDBJ whole genome shotgun (WGS) entry which is preliminary data.</text>
</comment>
<accession>A0A9W9ZGP1</accession>
<dbReference type="PANTHER" id="PTHR15600:SF42">
    <property type="entry name" value="SACSIN"/>
    <property type="match status" value="1"/>
</dbReference>
<evidence type="ECO:0000313" key="2">
    <source>
        <dbReference type="Proteomes" id="UP001163046"/>
    </source>
</evidence>